<dbReference type="OrthoDB" id="9810264at2"/>
<dbReference type="RefSeq" id="WP_110358753.1">
    <property type="nucleotide sequence ID" value="NZ_QFLI01000001.1"/>
</dbReference>
<dbReference type="SMART" id="SM00116">
    <property type="entry name" value="CBS"/>
    <property type="match status" value="2"/>
</dbReference>
<evidence type="ECO:0000313" key="10">
    <source>
        <dbReference type="EMBL" id="PXY02592.1"/>
    </source>
</evidence>
<dbReference type="SUPFAM" id="SSF54631">
    <property type="entry name" value="CBS-domain pair"/>
    <property type="match status" value="1"/>
</dbReference>
<dbReference type="InterPro" id="IPR033480">
    <property type="entry name" value="sCache_2"/>
</dbReference>
<keyword evidence="7" id="KW-0129">CBS domain</keyword>
<name>A0A2V4A1I1_9BACT</name>
<evidence type="ECO:0000256" key="3">
    <source>
        <dbReference type="ARBA" id="ARBA00022692"/>
    </source>
</evidence>
<dbReference type="CDD" id="cd05401">
    <property type="entry name" value="NT_GlnE_GlnD_like"/>
    <property type="match status" value="1"/>
</dbReference>
<evidence type="ECO:0000256" key="8">
    <source>
        <dbReference type="SAM" id="Phobius"/>
    </source>
</evidence>
<dbReference type="Pfam" id="PF00571">
    <property type="entry name" value="CBS"/>
    <property type="match status" value="2"/>
</dbReference>
<keyword evidence="5 8" id="KW-1133">Transmembrane helix</keyword>
<dbReference type="PANTHER" id="PTHR48108:SF34">
    <property type="entry name" value="CBS DOMAIN-CONTAINING PROTEIN YHCV"/>
    <property type="match status" value="1"/>
</dbReference>
<evidence type="ECO:0000259" key="9">
    <source>
        <dbReference type="PROSITE" id="PS51371"/>
    </source>
</evidence>
<comment type="caution">
    <text evidence="10">The sequence shown here is derived from an EMBL/GenBank/DDBJ whole genome shotgun (WGS) entry which is preliminary data.</text>
</comment>
<dbReference type="GO" id="GO:0008773">
    <property type="term" value="F:[protein-PII] uridylyltransferase activity"/>
    <property type="evidence" value="ECO:0007669"/>
    <property type="project" value="InterPro"/>
</dbReference>
<feature type="transmembrane region" description="Helical" evidence="8">
    <location>
        <begin position="196"/>
        <end position="215"/>
    </location>
</feature>
<feature type="domain" description="CBS" evidence="9">
    <location>
        <begin position="434"/>
        <end position="492"/>
    </location>
</feature>
<dbReference type="SUPFAM" id="SSF55785">
    <property type="entry name" value="PYP-like sensor domain (PAS domain)"/>
    <property type="match status" value="1"/>
</dbReference>
<dbReference type="Pfam" id="PF17200">
    <property type="entry name" value="sCache_2"/>
    <property type="match status" value="1"/>
</dbReference>
<dbReference type="InterPro" id="IPR005105">
    <property type="entry name" value="GlnD_Uridyltrans_N"/>
</dbReference>
<proteinExistence type="predicted"/>
<dbReference type="EMBL" id="QFLI01000001">
    <property type="protein sequence ID" value="PXY02592.1"/>
    <property type="molecule type" value="Genomic_DNA"/>
</dbReference>
<evidence type="ECO:0000256" key="4">
    <source>
        <dbReference type="ARBA" id="ARBA00022737"/>
    </source>
</evidence>
<dbReference type="InterPro" id="IPR051462">
    <property type="entry name" value="CBS_domain-containing"/>
</dbReference>
<dbReference type="PANTHER" id="PTHR48108">
    <property type="entry name" value="CBS DOMAIN-CONTAINING PROTEIN CBSX2, CHLOROPLASTIC"/>
    <property type="match status" value="1"/>
</dbReference>
<dbReference type="Gene3D" id="3.30.450.20">
    <property type="entry name" value="PAS domain"/>
    <property type="match status" value="2"/>
</dbReference>
<dbReference type="SMART" id="SM01049">
    <property type="entry name" value="Cache_2"/>
    <property type="match status" value="1"/>
</dbReference>
<evidence type="ECO:0000256" key="1">
    <source>
        <dbReference type="ARBA" id="ARBA00004651"/>
    </source>
</evidence>
<keyword evidence="3 8" id="KW-0812">Transmembrane</keyword>
<keyword evidence="4" id="KW-0677">Repeat</keyword>
<dbReference type="InterPro" id="IPR046342">
    <property type="entry name" value="CBS_dom_sf"/>
</dbReference>
<protein>
    <recommendedName>
        <fullName evidence="9">CBS domain-containing protein</fullName>
    </recommendedName>
</protein>
<evidence type="ECO:0000256" key="2">
    <source>
        <dbReference type="ARBA" id="ARBA00022475"/>
    </source>
</evidence>
<dbReference type="Pfam" id="PF03445">
    <property type="entry name" value="DUF294"/>
    <property type="match status" value="1"/>
</dbReference>
<reference evidence="10 11" key="1">
    <citation type="submission" date="2018-05" db="EMBL/GenBank/DDBJ databases">
        <title>Marinifilum breve JC075T sp. nov., a marine bacterium isolated from Yongle Blue Hole in the South China Sea.</title>
        <authorList>
            <person name="Fu T."/>
        </authorList>
    </citation>
    <scope>NUCLEOTIDE SEQUENCE [LARGE SCALE GENOMIC DNA]</scope>
    <source>
        <strain evidence="10 11">JC075</strain>
    </source>
</reference>
<comment type="subcellular location">
    <subcellularLocation>
        <location evidence="1">Cell membrane</location>
        <topology evidence="1">Multi-pass membrane protein</topology>
    </subcellularLocation>
</comment>
<dbReference type="InterPro" id="IPR035965">
    <property type="entry name" value="PAS-like_dom_sf"/>
</dbReference>
<feature type="domain" description="CBS" evidence="9">
    <location>
        <begin position="370"/>
        <end position="429"/>
    </location>
</feature>
<organism evidence="10 11">
    <name type="scientific">Marinifilum breve</name>
    <dbReference type="NCBI Taxonomy" id="2184082"/>
    <lineage>
        <taxon>Bacteria</taxon>
        <taxon>Pseudomonadati</taxon>
        <taxon>Bacteroidota</taxon>
        <taxon>Bacteroidia</taxon>
        <taxon>Marinilabiliales</taxon>
        <taxon>Marinifilaceae</taxon>
    </lineage>
</organism>
<keyword evidence="2" id="KW-1003">Cell membrane</keyword>
<dbReference type="Gene3D" id="3.10.580.10">
    <property type="entry name" value="CBS-domain"/>
    <property type="match status" value="1"/>
</dbReference>
<dbReference type="InterPro" id="IPR018821">
    <property type="entry name" value="DUF294_put_nucleoTrafse_sb-bd"/>
</dbReference>
<keyword evidence="11" id="KW-1185">Reference proteome</keyword>
<evidence type="ECO:0000313" key="11">
    <source>
        <dbReference type="Proteomes" id="UP000248079"/>
    </source>
</evidence>
<evidence type="ECO:0000256" key="7">
    <source>
        <dbReference type="PROSITE-ProRule" id="PRU00703"/>
    </source>
</evidence>
<dbReference type="PROSITE" id="PS51371">
    <property type="entry name" value="CBS"/>
    <property type="match status" value="2"/>
</dbReference>
<accession>A0A2V4A1I1</accession>
<keyword evidence="6 8" id="KW-0472">Membrane</keyword>
<feature type="transmembrane region" description="Helical" evidence="8">
    <location>
        <begin position="12"/>
        <end position="35"/>
    </location>
</feature>
<dbReference type="Pfam" id="PF10335">
    <property type="entry name" value="DUF294_C"/>
    <property type="match status" value="1"/>
</dbReference>
<dbReference type="Proteomes" id="UP000248079">
    <property type="component" value="Unassembled WGS sequence"/>
</dbReference>
<dbReference type="InterPro" id="IPR000644">
    <property type="entry name" value="CBS_dom"/>
</dbReference>
<evidence type="ECO:0000256" key="5">
    <source>
        <dbReference type="ARBA" id="ARBA00022989"/>
    </source>
</evidence>
<dbReference type="AlphaFoldDB" id="A0A2V4A1I1"/>
<gene>
    <name evidence="10" type="ORF">DF185_00420</name>
</gene>
<evidence type="ECO:0000256" key="6">
    <source>
        <dbReference type="ARBA" id="ARBA00023136"/>
    </source>
</evidence>
<sequence>MKKANNKFIYSIVIPTIIAISMFVITFYLILIPLFERSMMDRKKEMISELTNAAWSVLSEYQEAYHNGEISLAEAQEKASEHVGKMRYGSEQKDYFWIITNSPKMIMHPYRPELNNTDLSNFSDNHENKLFVDAANLVKKEGEGFIQYYWQWKDDASKISPKLSYVKGFSDWNWVIGTGIYLDDVEMEISQLKKTLLKISFTIILFIGFILLYVLRQSRIIEEKRLKAEKQLLSSIQKYKSLVNASTEGTLMLVDEKVVFANNKFTKLFDNESIVGSSFSSLFKMSWSDLVSKIENPQKTSTFETELVNAQAGRETVVISVTQITLSGEVGYIIVAKNVTEKKRLRLDANKISEDIQLSLQLMNQPIDNLIQKNVCCQLNTSIKEAAKLMTDQNCKLVCIKERDQIIGIITDTDLRTRVLANDKNTDDTVATIMTAPVISIKHDALLYEAILRFKQSKVSHLLIENEYGNIIGNISSKQCLEMQQNSLTHLINQINDCNNVESIKRIHNKVPILIQAVFTSSENINSVSRIITSIADTISSRIIELAIQEVGPAPCKFAFITMGSEGRSEQTLKADQDNAIIFANDSDDNKSYFLRLSEIINENLHAIGYSRCKGDLMAGNPEWCNSIDVWKNYFSNWIDNPDMPNVLDSSIFLDLRSIYGDNSLVDDLFEHVYSELDHHHDFYNQLAKTVIGVKPSFNKKAVNIKKFLQPIIGYLRIHALHHSIRETNSLLRLNQLMALGVISEKNAEEIEAMYNFLMHLRMKWQVNLILDNDWPENEVLLKNLTELDKATFKRIEKEIASLQDELKTAFKISEYQ</sequence>
<dbReference type="GO" id="GO:0005886">
    <property type="term" value="C:plasma membrane"/>
    <property type="evidence" value="ECO:0007669"/>
    <property type="project" value="UniProtKB-SubCell"/>
</dbReference>